<dbReference type="PANTHER" id="PTHR28125">
    <property type="entry name" value="MEIOTIC EXPRESSION UP-REGULATED PROTEIN 26"/>
    <property type="match status" value="1"/>
</dbReference>
<dbReference type="RefSeq" id="XP_041194146.1">
    <property type="nucleotide sequence ID" value="XM_041335429.1"/>
</dbReference>
<evidence type="ECO:0000256" key="1">
    <source>
        <dbReference type="SAM" id="MobiDB-lite"/>
    </source>
</evidence>
<dbReference type="OrthoDB" id="5595379at2759"/>
<dbReference type="GeneID" id="64629446"/>
<comment type="caution">
    <text evidence="3">The sequence shown here is derived from an EMBL/GenBank/DDBJ whole genome shotgun (WGS) entry which is preliminary data.</text>
</comment>
<dbReference type="InterPro" id="IPR028012">
    <property type="entry name" value="Rua1_C"/>
</dbReference>
<evidence type="ECO:0000259" key="2">
    <source>
        <dbReference type="Pfam" id="PF14616"/>
    </source>
</evidence>
<dbReference type="AlphaFoldDB" id="A0A9P7ED83"/>
<dbReference type="EMBL" id="JABBWG010000012">
    <property type="protein sequence ID" value="KAG1818086.1"/>
    <property type="molecule type" value="Genomic_DNA"/>
</dbReference>
<name>A0A9P7ED83_9AGAM</name>
<proteinExistence type="predicted"/>
<feature type="region of interest" description="Disordered" evidence="1">
    <location>
        <begin position="278"/>
        <end position="351"/>
    </location>
</feature>
<reference evidence="3" key="1">
    <citation type="journal article" date="2020" name="New Phytol.">
        <title>Comparative genomics reveals dynamic genome evolution in host specialist ectomycorrhizal fungi.</title>
        <authorList>
            <person name="Lofgren L.A."/>
            <person name="Nguyen N.H."/>
            <person name="Vilgalys R."/>
            <person name="Ruytinx J."/>
            <person name="Liao H.L."/>
            <person name="Branco S."/>
            <person name="Kuo A."/>
            <person name="LaButti K."/>
            <person name="Lipzen A."/>
            <person name="Andreopoulos W."/>
            <person name="Pangilinan J."/>
            <person name="Riley R."/>
            <person name="Hundley H."/>
            <person name="Na H."/>
            <person name="Barry K."/>
            <person name="Grigoriev I.V."/>
            <person name="Stajich J.E."/>
            <person name="Kennedy P.G."/>
        </authorList>
    </citation>
    <scope>NUCLEOTIDE SEQUENCE</scope>
    <source>
        <strain evidence="3">MN1</strain>
    </source>
</reference>
<dbReference type="Pfam" id="PF14616">
    <property type="entry name" value="Rua1_C"/>
    <property type="match status" value="1"/>
</dbReference>
<protein>
    <recommendedName>
        <fullName evidence="2">Transcription regulator Rua1 C-terminal domain-containing protein</fullName>
    </recommendedName>
</protein>
<feature type="compositionally biased region" description="Polar residues" evidence="1">
    <location>
        <begin position="178"/>
        <end position="196"/>
    </location>
</feature>
<feature type="domain" description="Transcription regulator Rua1 C-terminal" evidence="2">
    <location>
        <begin position="410"/>
        <end position="532"/>
    </location>
</feature>
<organism evidence="3 4">
    <name type="scientific">Suillus subaureus</name>
    <dbReference type="NCBI Taxonomy" id="48587"/>
    <lineage>
        <taxon>Eukaryota</taxon>
        <taxon>Fungi</taxon>
        <taxon>Dikarya</taxon>
        <taxon>Basidiomycota</taxon>
        <taxon>Agaricomycotina</taxon>
        <taxon>Agaricomycetes</taxon>
        <taxon>Agaricomycetidae</taxon>
        <taxon>Boletales</taxon>
        <taxon>Suillineae</taxon>
        <taxon>Suillaceae</taxon>
        <taxon>Suillus</taxon>
    </lineage>
</organism>
<feature type="compositionally biased region" description="Basic and acidic residues" evidence="1">
    <location>
        <begin position="315"/>
        <end position="325"/>
    </location>
</feature>
<dbReference type="PANTHER" id="PTHR28125:SF2">
    <property type="entry name" value="MEIOTIC EXPRESSION UP-REGULATED PROTEIN 26"/>
    <property type="match status" value="1"/>
</dbReference>
<gene>
    <name evidence="3" type="ORF">BJ212DRAFT_1348660</name>
</gene>
<keyword evidence="4" id="KW-1185">Reference proteome</keyword>
<accession>A0A9P7ED83</accession>
<evidence type="ECO:0000313" key="4">
    <source>
        <dbReference type="Proteomes" id="UP000807769"/>
    </source>
</evidence>
<evidence type="ECO:0000313" key="3">
    <source>
        <dbReference type="EMBL" id="KAG1818086.1"/>
    </source>
</evidence>
<feature type="compositionally biased region" description="Polar residues" evidence="1">
    <location>
        <begin position="332"/>
        <end position="350"/>
    </location>
</feature>
<dbReference type="Proteomes" id="UP000807769">
    <property type="component" value="Unassembled WGS sequence"/>
</dbReference>
<sequence>MFCEVDGSRYSDCLELPSSDPPTSPARLQFQSDKYAYSMTICSDAPPVSTAMRHFIMDSIPPSSGQDVLFQFPRAESFFRSISMPSTPLRRYGMSASSPGFQQLSRVYSAPYTESWVEQQLSSSPSPLPKIPPLPGCGLSPSTLNAEGTPFDRHFNLSQSWHSSDPDMSPIARRMSDDNTTASPRESGHLSNQSSGGSCVPSPWLLMEKLPSLNSSGHFAFSPGFTSSPVMHVSERSLSPVSSLSALTPLSSPERPLSGNVSGGLSYTSSLCSPTFGQNLTTARHSKDNRGLDSTSRRSLRTASRAILVRSPKHPLTDDHDEKQASCRTKRTCTSSGPTAVDLTSQTQEPKSLCIPSQRRLPSEVSRHPDFPLFYRRYPISSFLQLDAEEASLFNRSNHPGGICNPPRDPRDLYTPRFVKGKGRSKIGLCPICIESPLRGGRGQKLWLSTKFSAFNYHMQFAHGVSATTGRPFSPPLSYRTISRHHPLKLERSEILEGRCHKCKKWVPVESIKNCEVKVKELFWWKHAATCHQGSQVLGDDDFYEQDDVFRRLEELGL</sequence>
<feature type="region of interest" description="Disordered" evidence="1">
    <location>
        <begin position="155"/>
        <end position="196"/>
    </location>
</feature>